<feature type="transmembrane region" description="Helical" evidence="6">
    <location>
        <begin position="25"/>
        <end position="54"/>
    </location>
</feature>
<proteinExistence type="inferred from homology"/>
<dbReference type="OrthoDB" id="3364966at2759"/>
<comment type="subcellular location">
    <subcellularLocation>
        <location evidence="1">Membrane</location>
        <topology evidence="1">Multi-pass membrane protein</topology>
    </subcellularLocation>
</comment>
<feature type="transmembrane region" description="Helical" evidence="6">
    <location>
        <begin position="137"/>
        <end position="153"/>
    </location>
</feature>
<dbReference type="Proteomes" id="UP000789759">
    <property type="component" value="Unassembled WGS sequence"/>
</dbReference>
<dbReference type="GO" id="GO:0000045">
    <property type="term" value="P:autophagosome assembly"/>
    <property type="evidence" value="ECO:0007669"/>
    <property type="project" value="TreeGrafter"/>
</dbReference>
<evidence type="ECO:0000256" key="1">
    <source>
        <dbReference type="ARBA" id="ARBA00004141"/>
    </source>
</evidence>
<evidence type="ECO:0000256" key="6">
    <source>
        <dbReference type="SAM" id="Phobius"/>
    </source>
</evidence>
<gene>
    <name evidence="7" type="ORF">CPELLU_LOCUS1571</name>
</gene>
<comment type="caution">
    <text evidence="7">The sequence shown here is derived from an EMBL/GenBank/DDBJ whole genome shotgun (WGS) entry which is preliminary data.</text>
</comment>
<comment type="similarity">
    <text evidence="5">Belongs to the TMEM41 family.</text>
</comment>
<evidence type="ECO:0000256" key="3">
    <source>
        <dbReference type="ARBA" id="ARBA00022989"/>
    </source>
</evidence>
<dbReference type="PANTHER" id="PTHR43220">
    <property type="match status" value="1"/>
</dbReference>
<evidence type="ECO:0000256" key="5">
    <source>
        <dbReference type="ARBA" id="ARBA00025797"/>
    </source>
</evidence>
<evidence type="ECO:0000313" key="7">
    <source>
        <dbReference type="EMBL" id="CAG8482059.1"/>
    </source>
</evidence>
<sequence>LQSFAIPGSVMLSVLGGTLWGSWKALLLVCFVSSYIIDCSATGATICSLLSYYLGQAVTERFFSERMEIWNEQEASIFIYHIPSGNAVFAELTINFILINELIKGVAPLSFIHTQAGDTIHQLSETDEISFFTTKNIIAMIFIAIAALIPVLMRKRFEKKEMKEKL</sequence>
<reference evidence="7" key="1">
    <citation type="submission" date="2021-06" db="EMBL/GenBank/DDBJ databases">
        <authorList>
            <person name="Kallberg Y."/>
            <person name="Tangrot J."/>
            <person name="Rosling A."/>
        </authorList>
    </citation>
    <scope>NUCLEOTIDE SEQUENCE</scope>
    <source>
        <strain evidence="7">FL966</strain>
    </source>
</reference>
<keyword evidence="8" id="KW-1185">Reference proteome</keyword>
<evidence type="ECO:0000256" key="2">
    <source>
        <dbReference type="ARBA" id="ARBA00022692"/>
    </source>
</evidence>
<protein>
    <submittedName>
        <fullName evidence="7">21897_t:CDS:1</fullName>
    </submittedName>
</protein>
<evidence type="ECO:0000256" key="4">
    <source>
        <dbReference type="ARBA" id="ARBA00023136"/>
    </source>
</evidence>
<dbReference type="InterPro" id="IPR045014">
    <property type="entry name" value="TM41A/B"/>
</dbReference>
<keyword evidence="2 6" id="KW-0812">Transmembrane</keyword>
<dbReference type="EMBL" id="CAJVQA010000588">
    <property type="protein sequence ID" value="CAG8482059.1"/>
    <property type="molecule type" value="Genomic_DNA"/>
</dbReference>
<dbReference type="GO" id="GO:0005789">
    <property type="term" value="C:endoplasmic reticulum membrane"/>
    <property type="evidence" value="ECO:0007669"/>
    <property type="project" value="TreeGrafter"/>
</dbReference>
<evidence type="ECO:0000313" key="8">
    <source>
        <dbReference type="Proteomes" id="UP000789759"/>
    </source>
</evidence>
<keyword evidence="3 6" id="KW-1133">Transmembrane helix</keyword>
<name>A0A9N8WCN3_9GLOM</name>
<feature type="non-terminal residue" evidence="7">
    <location>
        <position position="166"/>
    </location>
</feature>
<keyword evidence="4 6" id="KW-0472">Membrane</keyword>
<organism evidence="7 8">
    <name type="scientific">Cetraspora pellucida</name>
    <dbReference type="NCBI Taxonomy" id="1433469"/>
    <lineage>
        <taxon>Eukaryota</taxon>
        <taxon>Fungi</taxon>
        <taxon>Fungi incertae sedis</taxon>
        <taxon>Mucoromycota</taxon>
        <taxon>Glomeromycotina</taxon>
        <taxon>Glomeromycetes</taxon>
        <taxon>Diversisporales</taxon>
        <taxon>Gigasporaceae</taxon>
        <taxon>Cetraspora</taxon>
    </lineage>
</organism>
<dbReference type="AlphaFoldDB" id="A0A9N8WCN3"/>
<accession>A0A9N8WCN3</accession>
<feature type="transmembrane region" description="Helical" evidence="6">
    <location>
        <begin position="75"/>
        <end position="99"/>
    </location>
</feature>
<dbReference type="PANTHER" id="PTHR43220:SF18">
    <property type="entry name" value="TRANSMEMBRANE PROTEIN 41B"/>
    <property type="match status" value="1"/>
</dbReference>